<dbReference type="Proteomes" id="UP001371299">
    <property type="component" value="Unassembled WGS sequence"/>
</dbReference>
<organism evidence="8 9">
    <name type="scientific">Corynebacterium yonathiae</name>
    <dbReference type="NCBI Taxonomy" id="2913504"/>
    <lineage>
        <taxon>Bacteria</taxon>
        <taxon>Bacillati</taxon>
        <taxon>Actinomycetota</taxon>
        <taxon>Actinomycetes</taxon>
        <taxon>Mycobacteriales</taxon>
        <taxon>Corynebacteriaceae</taxon>
        <taxon>Corynebacterium</taxon>
    </lineage>
</organism>
<dbReference type="EMBL" id="JBBMGJ010000008">
    <property type="protein sequence ID" value="MEK0145505.1"/>
    <property type="molecule type" value="Genomic_DNA"/>
</dbReference>
<evidence type="ECO:0000313" key="8">
    <source>
        <dbReference type="EMBL" id="MEK0145505.1"/>
    </source>
</evidence>
<dbReference type="PROSITE" id="PS51257">
    <property type="entry name" value="PROKAR_LIPOPROTEIN"/>
    <property type="match status" value="1"/>
</dbReference>
<feature type="region of interest" description="Disordered" evidence="6">
    <location>
        <begin position="22"/>
        <end position="98"/>
    </location>
</feature>
<comment type="caution">
    <text evidence="8">The sequence shown here is derived from an EMBL/GenBank/DDBJ whole genome shotgun (WGS) entry which is preliminary data.</text>
</comment>
<evidence type="ECO:0000256" key="2">
    <source>
        <dbReference type="ARBA" id="ARBA00022729"/>
    </source>
</evidence>
<sequence>MPKRTLPVCSLLAGLVLTACTAESPESTPPEPSLATAPTSTTKEDDDAPQEETSSTPAARDEKTTRPVPPNVLLDDEDPASKPEAAPEPDTSCGSDDAQSAFAQGVSQVPLWETIGWELFDSSGYDPCASLSWETLMIEGGSSSSPFHIMLFNHGEYLGTATAKPYGFAPTIERVSDSEIAVTYHWPREGEGNANRSGTTQAGFRWDEAQQKVIMSGDVPPTG</sequence>
<keyword evidence="9" id="KW-1185">Reference proteome</keyword>
<feature type="signal peptide" evidence="7">
    <location>
        <begin position="1"/>
        <end position="21"/>
    </location>
</feature>
<evidence type="ECO:0000256" key="1">
    <source>
        <dbReference type="ARBA" id="ARBA00022475"/>
    </source>
</evidence>
<dbReference type="RefSeq" id="WP_338028263.1">
    <property type="nucleotide sequence ID" value="NZ_JAKMUZ010000008.1"/>
</dbReference>
<dbReference type="Pfam" id="PF14041">
    <property type="entry name" value="Lipoprotein_21"/>
    <property type="match status" value="1"/>
</dbReference>
<keyword evidence="4" id="KW-0564">Palmitate</keyword>
<keyword evidence="1" id="KW-1003">Cell membrane</keyword>
<evidence type="ECO:0000256" key="5">
    <source>
        <dbReference type="ARBA" id="ARBA00023288"/>
    </source>
</evidence>
<gene>
    <name evidence="8" type="ORF">WMQ01_05390</name>
</gene>
<evidence type="ECO:0000256" key="3">
    <source>
        <dbReference type="ARBA" id="ARBA00023136"/>
    </source>
</evidence>
<feature type="chain" id="PRO_5046591863" evidence="7">
    <location>
        <begin position="22"/>
        <end position="223"/>
    </location>
</feature>
<name>A0ABU8Y1Z2_9CORY</name>
<evidence type="ECO:0000313" key="9">
    <source>
        <dbReference type="Proteomes" id="UP001371299"/>
    </source>
</evidence>
<proteinExistence type="predicted"/>
<keyword evidence="5 8" id="KW-0449">Lipoprotein</keyword>
<evidence type="ECO:0000256" key="6">
    <source>
        <dbReference type="SAM" id="MobiDB-lite"/>
    </source>
</evidence>
<keyword evidence="2 7" id="KW-0732">Signal</keyword>
<evidence type="ECO:0000256" key="4">
    <source>
        <dbReference type="ARBA" id="ARBA00023139"/>
    </source>
</evidence>
<accession>A0ABU8Y1Z2</accession>
<reference evidence="8 9" key="1">
    <citation type="submission" date="2024-01" db="EMBL/GenBank/DDBJ databases">
        <title>Description of two novel Corynebacterium species isolated from human nasal passages and skin.</title>
        <authorList>
            <person name="Popowitch E."/>
            <person name="Tran T.H."/>
            <person name="Escapa I.F."/>
            <person name="Bhatt E."/>
            <person name="Sozat A.K."/>
            <person name="Roberts A.Q."/>
            <person name="Segre J.A."/>
            <person name="Kong H."/>
            <person name="Conlan S."/>
            <person name="Lemon K.P."/>
            <person name="Kelly M.S."/>
        </authorList>
    </citation>
    <scope>NUCLEOTIDE SEQUENCE [LARGE SCALE GENOMIC DNA]</scope>
    <source>
        <strain evidence="8 9">KPL2619</strain>
    </source>
</reference>
<evidence type="ECO:0000256" key="7">
    <source>
        <dbReference type="SAM" id="SignalP"/>
    </source>
</evidence>
<keyword evidence="3" id="KW-0472">Membrane</keyword>
<dbReference type="InterPro" id="IPR025971">
    <property type="entry name" value="LppP/LprE"/>
</dbReference>
<protein>
    <submittedName>
        <fullName evidence="8">LppP/LprE family lipoprotein</fullName>
    </submittedName>
</protein>